<dbReference type="Pfam" id="PF13499">
    <property type="entry name" value="EF-hand_7"/>
    <property type="match status" value="2"/>
</dbReference>
<feature type="domain" description="EF-hand" evidence="5">
    <location>
        <begin position="93"/>
        <end position="128"/>
    </location>
</feature>
<dbReference type="InterPro" id="IPR003299">
    <property type="entry name" value="Calflagin-bd"/>
</dbReference>
<feature type="domain" description="EF-hand" evidence="5">
    <location>
        <begin position="306"/>
        <end position="341"/>
    </location>
</feature>
<dbReference type="KEGG" id="sre:PTSG_00964"/>
<feature type="compositionally biased region" description="Basic and acidic residues" evidence="4">
    <location>
        <begin position="17"/>
        <end position="32"/>
    </location>
</feature>
<dbReference type="OMA" id="MQAYKYA"/>
<evidence type="ECO:0000259" key="5">
    <source>
        <dbReference type="PROSITE" id="PS50222"/>
    </source>
</evidence>
<keyword evidence="1" id="KW-0479">Metal-binding</keyword>
<feature type="domain" description="EF-hand" evidence="5">
    <location>
        <begin position="411"/>
        <end position="446"/>
    </location>
</feature>
<feature type="domain" description="EF-hand" evidence="5">
    <location>
        <begin position="375"/>
        <end position="410"/>
    </location>
</feature>
<dbReference type="InterPro" id="IPR002048">
    <property type="entry name" value="EF_hand_dom"/>
</dbReference>
<feature type="compositionally biased region" description="Basic and acidic residues" evidence="4">
    <location>
        <begin position="255"/>
        <end position="277"/>
    </location>
</feature>
<sequence length="461" mass="52111">MGNVCATSNATATKTAASEKPKQAPAEPKEVAKPSAAPAAKKEEAKPAAAEQPNKNDPVLEPGKVYDAVDAELVRHLLFDGHDQFQAMANACNDLETMNSCWLQLDQNNNGIVSLSEIKKFVQGQGWDVSDPALMQAYKYATARGDDFVQRKEFPRLVRGMIYMNRLWDLFDEIDSSDDRRIDLAEFKAAFEKLKYPLTDEAAAKAFDDLDKNDGGMVLFGEFCRYMAKLVSPKTIEFGDDDGNSAPAPAPAPAEEEKKEDKKEEKKEDKKEDEKPAPYESVDAALVRQLLVEDDDDLKTMVDNLENKETLKEWWGHLDHNNNGIVSLAEIKKFVQDKNWKVADPALMQAYKYATARGDDFVQRKEFPRLVRGMIYMNRLWDLFDEIDSSDDRRIDLAEFKAAFEKLKYPLTDEAAAKAFDDLDKNDGGMVLFGEFCRYMAKLISPKAVDFDDDEEEEKKE</sequence>
<evidence type="ECO:0000256" key="1">
    <source>
        <dbReference type="ARBA" id="ARBA00022723"/>
    </source>
</evidence>
<dbReference type="EMBL" id="GL832956">
    <property type="protein sequence ID" value="EGD76261.1"/>
    <property type="molecule type" value="Genomic_DNA"/>
</dbReference>
<dbReference type="SMART" id="SM00054">
    <property type="entry name" value="EFh"/>
    <property type="match status" value="6"/>
</dbReference>
<dbReference type="Proteomes" id="UP000007799">
    <property type="component" value="Unassembled WGS sequence"/>
</dbReference>
<reference evidence="6" key="1">
    <citation type="submission" date="2009-08" db="EMBL/GenBank/DDBJ databases">
        <title>Annotation of Salpingoeca rosetta.</title>
        <authorList>
            <consortium name="The Broad Institute Genome Sequencing Platform"/>
            <person name="Russ C."/>
            <person name="Cuomo C."/>
            <person name="Burger G."/>
            <person name="Gray M.W."/>
            <person name="Holland P.W.H."/>
            <person name="King N."/>
            <person name="Lang F.B.F."/>
            <person name="Roger A.J."/>
            <person name="Ruiz-Trillo I."/>
            <person name="Young S.K."/>
            <person name="Zeng Q."/>
            <person name="Gargeya S."/>
            <person name="Alvarado L."/>
            <person name="Berlin A."/>
            <person name="Chapman S.B."/>
            <person name="Chen Z."/>
            <person name="Freedman E."/>
            <person name="Gellesch M."/>
            <person name="Goldberg J."/>
            <person name="Griggs A."/>
            <person name="Gujja S."/>
            <person name="Heilman E."/>
            <person name="Heiman D."/>
            <person name="Howarth C."/>
            <person name="Mehta T."/>
            <person name="Neiman D."/>
            <person name="Pearson M."/>
            <person name="Roberts A."/>
            <person name="Saif S."/>
            <person name="Shea T."/>
            <person name="Shenoy N."/>
            <person name="Sisk P."/>
            <person name="Stolte C."/>
            <person name="Sykes S."/>
            <person name="White J."/>
            <person name="Yandava C."/>
            <person name="Haas B."/>
            <person name="Nusbaum C."/>
            <person name="Birren B."/>
        </authorList>
    </citation>
    <scope>NUCLEOTIDE SEQUENCE [LARGE SCALE GENOMIC DNA]</scope>
    <source>
        <strain evidence="6">ATCC 50818</strain>
    </source>
</reference>
<evidence type="ECO:0000313" key="6">
    <source>
        <dbReference type="EMBL" id="EGD76261.1"/>
    </source>
</evidence>
<evidence type="ECO:0000256" key="2">
    <source>
        <dbReference type="ARBA" id="ARBA00022737"/>
    </source>
</evidence>
<dbReference type="PROSITE" id="PS50222">
    <property type="entry name" value="EF_HAND_2"/>
    <property type="match status" value="6"/>
</dbReference>
<evidence type="ECO:0000256" key="4">
    <source>
        <dbReference type="SAM" id="MobiDB-lite"/>
    </source>
</evidence>
<feature type="domain" description="EF-hand" evidence="5">
    <location>
        <begin position="198"/>
        <end position="233"/>
    </location>
</feature>
<dbReference type="InterPro" id="IPR018247">
    <property type="entry name" value="EF_Hand_1_Ca_BS"/>
</dbReference>
<accession>F2TY02</accession>
<dbReference type="CDD" id="cd00051">
    <property type="entry name" value="EFh"/>
    <property type="match status" value="2"/>
</dbReference>
<feature type="compositionally biased region" description="Low complexity" evidence="4">
    <location>
        <begin position="1"/>
        <end position="16"/>
    </location>
</feature>
<gene>
    <name evidence="6" type="ORF">PTSG_00964</name>
</gene>
<proteinExistence type="predicted"/>
<dbReference type="InterPro" id="IPR051581">
    <property type="entry name" value="Ca-bind"/>
</dbReference>
<dbReference type="PRINTS" id="PR01362">
    <property type="entry name" value="CALFLAGIN"/>
</dbReference>
<protein>
    <recommendedName>
        <fullName evidence="5">EF-hand domain-containing protein</fullName>
    </recommendedName>
</protein>
<dbReference type="GeneID" id="16079030"/>
<dbReference type="eggNOG" id="ENOG502S4R6">
    <property type="taxonomic scope" value="Eukaryota"/>
</dbReference>
<evidence type="ECO:0000256" key="3">
    <source>
        <dbReference type="ARBA" id="ARBA00022837"/>
    </source>
</evidence>
<dbReference type="PROSITE" id="PS00018">
    <property type="entry name" value="EF_HAND_1"/>
    <property type="match status" value="4"/>
</dbReference>
<feature type="region of interest" description="Disordered" evidence="4">
    <location>
        <begin position="1"/>
        <end position="62"/>
    </location>
</feature>
<keyword evidence="3" id="KW-0106">Calcium</keyword>
<dbReference type="PANTHER" id="PTHR34524">
    <property type="entry name" value="CALCYPHOSIN"/>
    <property type="match status" value="1"/>
</dbReference>
<keyword evidence="2" id="KW-0677">Repeat</keyword>
<dbReference type="GO" id="GO:0005509">
    <property type="term" value="F:calcium ion binding"/>
    <property type="evidence" value="ECO:0007669"/>
    <property type="project" value="InterPro"/>
</dbReference>
<dbReference type="OrthoDB" id="26525at2759"/>
<feature type="region of interest" description="Disordered" evidence="4">
    <location>
        <begin position="238"/>
        <end position="279"/>
    </location>
</feature>
<dbReference type="Gene3D" id="1.10.238.10">
    <property type="entry name" value="EF-hand"/>
    <property type="match status" value="2"/>
</dbReference>
<dbReference type="SUPFAM" id="SSF47473">
    <property type="entry name" value="EF-hand"/>
    <property type="match status" value="2"/>
</dbReference>
<evidence type="ECO:0000313" key="7">
    <source>
        <dbReference type="Proteomes" id="UP000007799"/>
    </source>
</evidence>
<organism evidence="7">
    <name type="scientific">Salpingoeca rosetta (strain ATCC 50818 / BSB-021)</name>
    <dbReference type="NCBI Taxonomy" id="946362"/>
    <lineage>
        <taxon>Eukaryota</taxon>
        <taxon>Choanoflagellata</taxon>
        <taxon>Craspedida</taxon>
        <taxon>Salpingoecidae</taxon>
        <taxon>Salpingoeca</taxon>
    </lineage>
</organism>
<name>F2TY02_SALR5</name>
<feature type="domain" description="EF-hand" evidence="5">
    <location>
        <begin position="162"/>
        <end position="197"/>
    </location>
</feature>
<dbReference type="AlphaFoldDB" id="F2TY02"/>
<dbReference type="InterPro" id="IPR011992">
    <property type="entry name" value="EF-hand-dom_pair"/>
</dbReference>
<dbReference type="STRING" id="946362.F2TY02"/>
<dbReference type="RefSeq" id="XP_004998436.1">
    <property type="nucleotide sequence ID" value="XM_004998379.1"/>
</dbReference>
<keyword evidence="7" id="KW-1185">Reference proteome</keyword>
<dbReference type="InParanoid" id="F2TY02"/>